<dbReference type="AlphaFoldDB" id="A0A928Z5R1"/>
<evidence type="ECO:0000256" key="1">
    <source>
        <dbReference type="SAM" id="Phobius"/>
    </source>
</evidence>
<dbReference type="RefSeq" id="WP_264326363.1">
    <property type="nucleotide sequence ID" value="NZ_JADEXQ010000067.1"/>
</dbReference>
<proteinExistence type="predicted"/>
<accession>A0A928Z5R1</accession>
<name>A0A928Z5R1_9CYAN</name>
<gene>
    <name evidence="2" type="ORF">IQ266_17520</name>
</gene>
<keyword evidence="1" id="KW-1133">Transmembrane helix</keyword>
<protein>
    <submittedName>
        <fullName evidence="2">Uncharacterized protein</fullName>
    </submittedName>
</protein>
<dbReference type="Proteomes" id="UP000625316">
    <property type="component" value="Unassembled WGS sequence"/>
</dbReference>
<sequence length="126" mass="13646">MDVLPGMSAEAFYQSSSCPLCCNVAQTALDRINGRLVCPCCNASLVVSGNGQFVRDPFTREQLISIQQLRRQSRPLARLLRDMQTPLRTLLGGVAIVAIGGLAWANFVGEPPTFNPGGEPKIERSN</sequence>
<keyword evidence="1" id="KW-0812">Transmembrane</keyword>
<comment type="caution">
    <text evidence="2">The sequence shown here is derived from an EMBL/GenBank/DDBJ whole genome shotgun (WGS) entry which is preliminary data.</text>
</comment>
<keyword evidence="3" id="KW-1185">Reference proteome</keyword>
<evidence type="ECO:0000313" key="3">
    <source>
        <dbReference type="Proteomes" id="UP000625316"/>
    </source>
</evidence>
<evidence type="ECO:0000313" key="2">
    <source>
        <dbReference type="EMBL" id="MBE9031535.1"/>
    </source>
</evidence>
<organism evidence="2 3">
    <name type="scientific">Romeriopsis navalis LEGE 11480</name>
    <dbReference type="NCBI Taxonomy" id="2777977"/>
    <lineage>
        <taxon>Bacteria</taxon>
        <taxon>Bacillati</taxon>
        <taxon>Cyanobacteriota</taxon>
        <taxon>Cyanophyceae</taxon>
        <taxon>Leptolyngbyales</taxon>
        <taxon>Leptolyngbyaceae</taxon>
        <taxon>Romeriopsis</taxon>
        <taxon>Romeriopsis navalis</taxon>
    </lineage>
</organism>
<dbReference type="EMBL" id="JADEXQ010000067">
    <property type="protein sequence ID" value="MBE9031535.1"/>
    <property type="molecule type" value="Genomic_DNA"/>
</dbReference>
<reference evidence="2" key="1">
    <citation type="submission" date="2020-10" db="EMBL/GenBank/DDBJ databases">
        <authorList>
            <person name="Castelo-Branco R."/>
            <person name="Eusebio N."/>
            <person name="Adriana R."/>
            <person name="Vieira A."/>
            <person name="Brugerolle De Fraissinette N."/>
            <person name="Rezende De Castro R."/>
            <person name="Schneider M.P."/>
            <person name="Vasconcelos V."/>
            <person name="Leao P.N."/>
        </authorList>
    </citation>
    <scope>NUCLEOTIDE SEQUENCE</scope>
    <source>
        <strain evidence="2">LEGE 11480</strain>
    </source>
</reference>
<keyword evidence="1" id="KW-0472">Membrane</keyword>
<feature type="transmembrane region" description="Helical" evidence="1">
    <location>
        <begin position="87"/>
        <end position="107"/>
    </location>
</feature>